<name>X1RR19_9ZZZZ</name>
<comment type="caution">
    <text evidence="1">The sequence shown here is derived from an EMBL/GenBank/DDBJ whole genome shotgun (WGS) entry which is preliminary data.</text>
</comment>
<accession>X1RR19</accession>
<evidence type="ECO:0008006" key="2">
    <source>
        <dbReference type="Google" id="ProtNLM"/>
    </source>
</evidence>
<feature type="non-terminal residue" evidence="1">
    <location>
        <position position="1"/>
    </location>
</feature>
<reference evidence="1" key="1">
    <citation type="journal article" date="2014" name="Front. Microbiol.">
        <title>High frequency of phylogenetically diverse reductive dehalogenase-homologous genes in deep subseafloor sedimentary metagenomes.</title>
        <authorList>
            <person name="Kawai M."/>
            <person name="Futagami T."/>
            <person name="Toyoda A."/>
            <person name="Takaki Y."/>
            <person name="Nishi S."/>
            <person name="Hori S."/>
            <person name="Arai W."/>
            <person name="Tsubouchi T."/>
            <person name="Morono Y."/>
            <person name="Uchiyama I."/>
            <person name="Ito T."/>
            <person name="Fujiyama A."/>
            <person name="Inagaki F."/>
            <person name="Takami H."/>
        </authorList>
    </citation>
    <scope>NUCLEOTIDE SEQUENCE</scope>
    <source>
        <strain evidence="1">Expedition CK06-06</strain>
    </source>
</reference>
<dbReference type="AlphaFoldDB" id="X1RR19"/>
<dbReference type="Pfam" id="PF14385">
    <property type="entry name" value="DUF4416"/>
    <property type="match status" value="1"/>
</dbReference>
<dbReference type="EMBL" id="BARW01008316">
    <property type="protein sequence ID" value="GAI83093.1"/>
    <property type="molecule type" value="Genomic_DNA"/>
</dbReference>
<protein>
    <recommendedName>
        <fullName evidence="2">DUF4416 domain-containing protein</fullName>
    </recommendedName>
</protein>
<organism evidence="1">
    <name type="scientific">marine sediment metagenome</name>
    <dbReference type="NCBI Taxonomy" id="412755"/>
    <lineage>
        <taxon>unclassified sequences</taxon>
        <taxon>metagenomes</taxon>
        <taxon>ecological metagenomes</taxon>
    </lineage>
</organism>
<gene>
    <name evidence="1" type="ORF">S12H4_17087</name>
</gene>
<proteinExistence type="predicted"/>
<dbReference type="InterPro" id="IPR025529">
    <property type="entry name" value="DUF4416"/>
</dbReference>
<evidence type="ECO:0000313" key="1">
    <source>
        <dbReference type="EMBL" id="GAI83093.1"/>
    </source>
</evidence>
<sequence>GKPREPLPVKLVMPMLSRERDLFRLAERALSYHFGPVDYQSSQLPFDHTTYYEEELGSGLLRQFMAFERLIDPGRLAEIKLLTNGLEQEWSGGGRRRINLDPGYVSRSKLVLATTKNHGHRIYLGRGIYAEVTLTYRDKDYRPWPWTYPDYRTESYREILRAIRGIYLAQLKAARRAG</sequence>